<feature type="domain" description="Thioredoxin" evidence="8">
    <location>
        <begin position="533"/>
        <end position="657"/>
    </location>
</feature>
<evidence type="ECO:0000256" key="2">
    <source>
        <dbReference type="ARBA" id="ARBA00022475"/>
    </source>
</evidence>
<evidence type="ECO:0000256" key="3">
    <source>
        <dbReference type="ARBA" id="ARBA00022692"/>
    </source>
</evidence>
<feature type="transmembrane region" description="Helical" evidence="7">
    <location>
        <begin position="517"/>
        <end position="535"/>
    </location>
</feature>
<keyword evidence="2" id="KW-1003">Cell membrane</keyword>
<dbReference type="PANTHER" id="PTHR32234:SF0">
    <property type="entry name" value="THIOL:DISULFIDE INTERCHANGE PROTEIN DSBD"/>
    <property type="match status" value="1"/>
</dbReference>
<dbReference type="SUPFAM" id="SSF52833">
    <property type="entry name" value="Thioredoxin-like"/>
    <property type="match status" value="1"/>
</dbReference>
<protein>
    <recommendedName>
        <fullName evidence="8">Thioredoxin domain-containing protein</fullName>
    </recommendedName>
</protein>
<keyword evidence="5 7" id="KW-0472">Membrane</keyword>
<feature type="transmembrane region" description="Helical" evidence="7">
    <location>
        <begin position="347"/>
        <end position="368"/>
    </location>
</feature>
<dbReference type="Pfam" id="PF02683">
    <property type="entry name" value="DsbD_TM"/>
    <property type="match status" value="1"/>
</dbReference>
<sequence length="663" mass="67947">MSRRWPQEGSRDETWLGYGIASRGGAAGRAPEGPRRHGVRSRGPAGRAVAVAVLLFAGLASAQSGSAIPEAKDLVRVSAAPVTVAAGGRAAVRVTLGVREGWHINANPPAQDYMIATVVSLEAADGLSGGKPVYPPGRQAKLSFETSALLVYDHEAVVTLPLSAAAGAAGGAHTLKGTIAFQACNDQVCLPPAKVPFEVDVTVGGAGAGTSPAARESAGTAAGPPPLTGAAAAPPSGAGAGFATAPPTGAAAAVADNPIARLFARGSLPAYLGLFLIGLALNLTPCVYPMLGVTLSIFGARKAAPPLQVFGLALLYVLGMATMYCTLGVVAALSGGLFGAALGSPPVQIGIGVLLVALSLSMFGLYTLQPPPWLLERVGGAGAGNAVGIFLSGLVVGVIAAPCVGPPVAALVLLVGAKGDVMFGFTSFFTLAMGLGAPYLLLGTFSGLLRRMPRSGEWMIWVERLFGTILLSVGAFYVLVGVAPKWAFSVMPAALLAGGVYLGFLERSAATRAGFRWMKRGVGVAAVAGGIAIIATTPTQSITFPPLDEAAFAAALEAGQPVMLDFTANWCAPCHELERFTFSDRRVREATKGFRTFRVDLTHYDSAESEGLRRRYQVAGVPSVLFIKPDGNEVRPARVEGFLAPEVFLERVRLANGAVKAAG</sequence>
<dbReference type="InterPro" id="IPR013766">
    <property type="entry name" value="Thioredoxin_domain"/>
</dbReference>
<gene>
    <name evidence="9" type="ORF">E6K81_03490</name>
</gene>
<dbReference type="InterPro" id="IPR036249">
    <property type="entry name" value="Thioredoxin-like_sf"/>
</dbReference>
<feature type="transmembrane region" description="Helical" evidence="7">
    <location>
        <begin position="461"/>
        <end position="480"/>
    </location>
</feature>
<evidence type="ECO:0000256" key="7">
    <source>
        <dbReference type="SAM" id="Phobius"/>
    </source>
</evidence>
<evidence type="ECO:0000313" key="10">
    <source>
        <dbReference type="Proteomes" id="UP000319771"/>
    </source>
</evidence>
<name>A0A538UCR2_UNCEI</name>
<dbReference type="InterPro" id="IPR028250">
    <property type="entry name" value="DsbDN"/>
</dbReference>
<dbReference type="GO" id="GO:0045454">
    <property type="term" value="P:cell redox homeostasis"/>
    <property type="evidence" value="ECO:0007669"/>
    <property type="project" value="TreeGrafter"/>
</dbReference>
<feature type="transmembrane region" description="Helical" evidence="7">
    <location>
        <begin position="271"/>
        <end position="298"/>
    </location>
</feature>
<dbReference type="Pfam" id="PF13899">
    <property type="entry name" value="Thioredoxin_7"/>
    <property type="match status" value="1"/>
</dbReference>
<evidence type="ECO:0000256" key="1">
    <source>
        <dbReference type="ARBA" id="ARBA00004651"/>
    </source>
</evidence>
<dbReference type="InterPro" id="IPR003834">
    <property type="entry name" value="Cyt_c_assmbl_TM_dom"/>
</dbReference>
<dbReference type="InterPro" id="IPR017937">
    <property type="entry name" value="Thioredoxin_CS"/>
</dbReference>
<feature type="transmembrane region" description="Helical" evidence="7">
    <location>
        <begin position="486"/>
        <end position="505"/>
    </location>
</feature>
<dbReference type="PANTHER" id="PTHR32234">
    <property type="entry name" value="THIOL:DISULFIDE INTERCHANGE PROTEIN DSBD"/>
    <property type="match status" value="1"/>
</dbReference>
<keyword evidence="3 7" id="KW-0812">Transmembrane</keyword>
<dbReference type="PROSITE" id="PS00194">
    <property type="entry name" value="THIOREDOXIN_1"/>
    <property type="match status" value="1"/>
</dbReference>
<dbReference type="Gene3D" id="2.60.40.1250">
    <property type="entry name" value="Thiol:disulfide interchange protein DsbD, N-terminal domain"/>
    <property type="match status" value="1"/>
</dbReference>
<proteinExistence type="predicted"/>
<evidence type="ECO:0000256" key="6">
    <source>
        <dbReference type="SAM" id="MobiDB-lite"/>
    </source>
</evidence>
<dbReference type="GO" id="GO:0017004">
    <property type="term" value="P:cytochrome complex assembly"/>
    <property type="evidence" value="ECO:0007669"/>
    <property type="project" value="InterPro"/>
</dbReference>
<accession>A0A538UCR2</accession>
<feature type="compositionally biased region" description="Low complexity" evidence="6">
    <location>
        <begin position="218"/>
        <end position="234"/>
    </location>
</feature>
<reference evidence="9 10" key="1">
    <citation type="journal article" date="2019" name="Nat. Microbiol.">
        <title>Mediterranean grassland soil C-N compound turnover is dependent on rainfall and depth, and is mediated by genomically divergent microorganisms.</title>
        <authorList>
            <person name="Diamond S."/>
            <person name="Andeer P.F."/>
            <person name="Li Z."/>
            <person name="Crits-Christoph A."/>
            <person name="Burstein D."/>
            <person name="Anantharaman K."/>
            <person name="Lane K.R."/>
            <person name="Thomas B.C."/>
            <person name="Pan C."/>
            <person name="Northen T.R."/>
            <person name="Banfield J.F."/>
        </authorList>
    </citation>
    <scope>NUCLEOTIDE SEQUENCE [LARGE SCALE GENOMIC DNA]</scope>
    <source>
        <strain evidence="9">WS_11</strain>
    </source>
</reference>
<comment type="caution">
    <text evidence="9">The sequence shown here is derived from an EMBL/GenBank/DDBJ whole genome shotgun (WGS) entry which is preliminary data.</text>
</comment>
<evidence type="ECO:0000256" key="4">
    <source>
        <dbReference type="ARBA" id="ARBA00022989"/>
    </source>
</evidence>
<feature type="region of interest" description="Disordered" evidence="6">
    <location>
        <begin position="23"/>
        <end position="42"/>
    </location>
</feature>
<dbReference type="PROSITE" id="PS51352">
    <property type="entry name" value="THIOREDOXIN_2"/>
    <property type="match status" value="1"/>
</dbReference>
<evidence type="ECO:0000313" key="9">
    <source>
        <dbReference type="EMBL" id="TMQ73686.1"/>
    </source>
</evidence>
<comment type="subcellular location">
    <subcellularLocation>
        <location evidence="1">Cell membrane</location>
        <topology evidence="1">Multi-pass membrane protein</topology>
    </subcellularLocation>
</comment>
<feature type="transmembrane region" description="Helical" evidence="7">
    <location>
        <begin position="421"/>
        <end position="449"/>
    </location>
</feature>
<dbReference type="GO" id="GO:0005886">
    <property type="term" value="C:plasma membrane"/>
    <property type="evidence" value="ECO:0007669"/>
    <property type="project" value="UniProtKB-SubCell"/>
</dbReference>
<keyword evidence="4 7" id="KW-1133">Transmembrane helix</keyword>
<dbReference type="EMBL" id="VBPB01000051">
    <property type="protein sequence ID" value="TMQ73686.1"/>
    <property type="molecule type" value="Genomic_DNA"/>
</dbReference>
<dbReference type="GO" id="GO:0015035">
    <property type="term" value="F:protein-disulfide reductase activity"/>
    <property type="evidence" value="ECO:0007669"/>
    <property type="project" value="TreeGrafter"/>
</dbReference>
<dbReference type="InterPro" id="IPR036929">
    <property type="entry name" value="DsbDN_sf"/>
</dbReference>
<dbReference type="Gene3D" id="3.40.30.10">
    <property type="entry name" value="Glutaredoxin"/>
    <property type="match status" value="1"/>
</dbReference>
<feature type="transmembrane region" description="Helical" evidence="7">
    <location>
        <begin position="310"/>
        <end position="341"/>
    </location>
</feature>
<feature type="region of interest" description="Disordered" evidence="6">
    <location>
        <begin position="208"/>
        <end position="234"/>
    </location>
</feature>
<evidence type="ECO:0000259" key="8">
    <source>
        <dbReference type="PROSITE" id="PS51352"/>
    </source>
</evidence>
<feature type="transmembrane region" description="Helical" evidence="7">
    <location>
        <begin position="389"/>
        <end position="415"/>
    </location>
</feature>
<dbReference type="AlphaFoldDB" id="A0A538UCR2"/>
<dbReference type="Pfam" id="PF11412">
    <property type="entry name" value="DsbD_N"/>
    <property type="match status" value="1"/>
</dbReference>
<evidence type="ECO:0000256" key="5">
    <source>
        <dbReference type="ARBA" id="ARBA00023136"/>
    </source>
</evidence>
<dbReference type="Proteomes" id="UP000319771">
    <property type="component" value="Unassembled WGS sequence"/>
</dbReference>
<organism evidence="9 10">
    <name type="scientific">Eiseniibacteriota bacterium</name>
    <dbReference type="NCBI Taxonomy" id="2212470"/>
    <lineage>
        <taxon>Bacteria</taxon>
        <taxon>Candidatus Eiseniibacteriota</taxon>
    </lineage>
</organism>